<name>A0A556TW64_BAGYA</name>
<evidence type="ECO:0000256" key="1">
    <source>
        <dbReference type="SAM" id="MobiDB-lite"/>
    </source>
</evidence>
<dbReference type="AlphaFoldDB" id="A0A556TW64"/>
<keyword evidence="3" id="KW-1185">Reference proteome</keyword>
<comment type="caution">
    <text evidence="2">The sequence shown here is derived from an EMBL/GenBank/DDBJ whole genome shotgun (WGS) entry which is preliminary data.</text>
</comment>
<evidence type="ECO:0000313" key="2">
    <source>
        <dbReference type="EMBL" id="TSK92856.1"/>
    </source>
</evidence>
<evidence type="ECO:0000313" key="3">
    <source>
        <dbReference type="Proteomes" id="UP000319801"/>
    </source>
</evidence>
<sequence>MDGRRRTVAERRVYLKQALGPMKDNSGQRWAPGVRRERRTTARKVTVTERAHPLQYIHLERRHGQHGYET</sequence>
<protein>
    <submittedName>
        <fullName evidence="2">Uncharacterized protein</fullName>
    </submittedName>
</protein>
<reference evidence="2 3" key="1">
    <citation type="journal article" date="2019" name="Genome Biol. Evol.">
        <title>Whole-Genome Sequencing of the Giant Devil Catfish, Bagarius yarrelli.</title>
        <authorList>
            <person name="Jiang W."/>
            <person name="Lv Y."/>
            <person name="Cheng L."/>
            <person name="Yang K."/>
            <person name="Chao B."/>
            <person name="Wang X."/>
            <person name="Li Y."/>
            <person name="Pan X."/>
            <person name="You X."/>
            <person name="Zhang Y."/>
            <person name="Yang J."/>
            <person name="Li J."/>
            <person name="Zhang X."/>
            <person name="Liu S."/>
            <person name="Sun C."/>
            <person name="Yang J."/>
            <person name="Shi Q."/>
        </authorList>
    </citation>
    <scope>NUCLEOTIDE SEQUENCE [LARGE SCALE GENOMIC DNA]</scope>
    <source>
        <strain evidence="2">JWS20170419001</strain>
        <tissue evidence="2">Muscle</tissue>
    </source>
</reference>
<feature type="region of interest" description="Disordered" evidence="1">
    <location>
        <begin position="21"/>
        <end position="45"/>
    </location>
</feature>
<accession>A0A556TW64</accession>
<dbReference type="EMBL" id="VCAZ01000023">
    <property type="protein sequence ID" value="TSK92856.1"/>
    <property type="molecule type" value="Genomic_DNA"/>
</dbReference>
<dbReference type="Proteomes" id="UP000319801">
    <property type="component" value="Unassembled WGS sequence"/>
</dbReference>
<proteinExistence type="predicted"/>
<gene>
    <name evidence="2" type="ORF">Baya_5570</name>
</gene>
<organism evidence="2 3">
    <name type="scientific">Bagarius yarrelli</name>
    <name type="common">Goonch</name>
    <name type="synonym">Bagrus yarrelli</name>
    <dbReference type="NCBI Taxonomy" id="175774"/>
    <lineage>
        <taxon>Eukaryota</taxon>
        <taxon>Metazoa</taxon>
        <taxon>Chordata</taxon>
        <taxon>Craniata</taxon>
        <taxon>Vertebrata</taxon>
        <taxon>Euteleostomi</taxon>
        <taxon>Actinopterygii</taxon>
        <taxon>Neopterygii</taxon>
        <taxon>Teleostei</taxon>
        <taxon>Ostariophysi</taxon>
        <taxon>Siluriformes</taxon>
        <taxon>Sisoridae</taxon>
        <taxon>Sisorinae</taxon>
        <taxon>Bagarius</taxon>
    </lineage>
</organism>